<dbReference type="InterPro" id="IPR038071">
    <property type="entry name" value="UROD/MetE-like_sf"/>
</dbReference>
<organism evidence="1 2">
    <name type="scientific">Xylaria bambusicola</name>
    <dbReference type="NCBI Taxonomy" id="326684"/>
    <lineage>
        <taxon>Eukaryota</taxon>
        <taxon>Fungi</taxon>
        <taxon>Dikarya</taxon>
        <taxon>Ascomycota</taxon>
        <taxon>Pezizomycotina</taxon>
        <taxon>Sordariomycetes</taxon>
        <taxon>Xylariomycetidae</taxon>
        <taxon>Xylariales</taxon>
        <taxon>Xylariaceae</taxon>
        <taxon>Xylaria</taxon>
    </lineage>
</organism>
<dbReference type="GO" id="GO:0003871">
    <property type="term" value="F:5-methyltetrahydropteroyltriglutamate-homocysteine S-methyltransferase activity"/>
    <property type="evidence" value="ECO:0007669"/>
    <property type="project" value="InterPro"/>
</dbReference>
<proteinExistence type="predicted"/>
<dbReference type="Gene3D" id="3.20.20.210">
    <property type="match status" value="1"/>
</dbReference>
<dbReference type="SUPFAM" id="SSF51726">
    <property type="entry name" value="UROD/MetE-like"/>
    <property type="match status" value="1"/>
</dbReference>
<name>A0AAN7US17_9PEZI</name>
<dbReference type="GO" id="GO:0009086">
    <property type="term" value="P:methionine biosynthetic process"/>
    <property type="evidence" value="ECO:0007669"/>
    <property type="project" value="InterPro"/>
</dbReference>
<dbReference type="CDD" id="cd03311">
    <property type="entry name" value="CIMS_C_terminal_like"/>
    <property type="match status" value="1"/>
</dbReference>
<dbReference type="PANTHER" id="PTHR43844">
    <property type="entry name" value="METHIONINE SYNTHASE"/>
    <property type="match status" value="1"/>
</dbReference>
<dbReference type="PANTHER" id="PTHR43844:SF2">
    <property type="entry name" value="SYNTHASE, VITAMIN-B12 INDEPENDENT, PUTATIVE (AFU_ORTHOLOGUE AFUA_3G12060)-RELATED"/>
    <property type="match status" value="1"/>
</dbReference>
<dbReference type="GO" id="GO:0008270">
    <property type="term" value="F:zinc ion binding"/>
    <property type="evidence" value="ECO:0007669"/>
    <property type="project" value="InterPro"/>
</dbReference>
<dbReference type="AlphaFoldDB" id="A0AAN7US17"/>
<dbReference type="InterPro" id="IPR002629">
    <property type="entry name" value="Met_Synth_C/arc"/>
</dbReference>
<evidence type="ECO:0008006" key="3">
    <source>
        <dbReference type="Google" id="ProtNLM"/>
    </source>
</evidence>
<accession>A0AAN7US17</accession>
<evidence type="ECO:0000313" key="1">
    <source>
        <dbReference type="EMBL" id="KAK5632679.1"/>
    </source>
</evidence>
<comment type="caution">
    <text evidence="1">The sequence shown here is derived from an EMBL/GenBank/DDBJ whole genome shotgun (WGS) entry which is preliminary data.</text>
</comment>
<sequence>MAPPFRNDHVGSLLRPKELLEARASLSSPSQLYSLEIPEAAKVAEREAIRNIVQLQIEKGIWPITDGEYARHIYYGGFFEKLGGFEVRPTLPIPDAFRTNFPTTTRLAEMGAKTRAAVVCTGKITYEKSPYLSEWLSLRGNLPQDLWSAAKITVPAPSYQHIQLKPGTAWTTDSGYTSDEEYFDDIVKCYAAELQTLYDAGLRNIQVDDPHLTYFASSMFLEGCKKDGTNTDELLDLYTHVHNKLLSQKPKDLHMGMHLCRGNMSGSVHWVDGSYEVIAKKLFNETDYETYYLEFDDVERAGGFEPLRFLPRGKNVVLGLISTKKAELEDPRDIKEKIQMAAKVIADAQGIAVSEALDCLAVSPQCGFSSSSLAGGKGMTEERMWEKLELVKKIADEVWG</sequence>
<reference evidence="1 2" key="1">
    <citation type="submission" date="2023-10" db="EMBL/GenBank/DDBJ databases">
        <title>Draft genome sequence of Xylaria bambusicola isolate GMP-LS, the root and basal stem rot pathogen of sugarcane in Indonesia.</title>
        <authorList>
            <person name="Selvaraj P."/>
            <person name="Muralishankar V."/>
            <person name="Muruganantham S."/>
            <person name="Sp S."/>
            <person name="Haryani S."/>
            <person name="Lau K.J.X."/>
            <person name="Naqvi N.I."/>
        </authorList>
    </citation>
    <scope>NUCLEOTIDE SEQUENCE [LARGE SCALE GENOMIC DNA]</scope>
    <source>
        <strain evidence="1">GMP-LS</strain>
    </source>
</reference>
<dbReference type="EMBL" id="JAWHQM010000026">
    <property type="protein sequence ID" value="KAK5632679.1"/>
    <property type="molecule type" value="Genomic_DNA"/>
</dbReference>
<keyword evidence="2" id="KW-1185">Reference proteome</keyword>
<dbReference type="Proteomes" id="UP001305414">
    <property type="component" value="Unassembled WGS sequence"/>
</dbReference>
<gene>
    <name evidence="1" type="ORF">RRF57_008393</name>
</gene>
<protein>
    <recommendedName>
        <fullName evidence="3">Cobalamin-independent methionine synthase MetE C-terminal/archaeal domain-containing protein</fullName>
    </recommendedName>
</protein>
<evidence type="ECO:0000313" key="2">
    <source>
        <dbReference type="Proteomes" id="UP001305414"/>
    </source>
</evidence>